<organism evidence="1 2">
    <name type="scientific">Clostridium cibarium</name>
    <dbReference type="NCBI Taxonomy" id="2762247"/>
    <lineage>
        <taxon>Bacteria</taxon>
        <taxon>Bacillati</taxon>
        <taxon>Bacillota</taxon>
        <taxon>Clostridia</taxon>
        <taxon>Eubacteriales</taxon>
        <taxon>Clostridiaceae</taxon>
        <taxon>Clostridium</taxon>
    </lineage>
</organism>
<comment type="caution">
    <text evidence="1">The sequence shown here is derived from an EMBL/GenBank/DDBJ whole genome shotgun (WGS) entry which is preliminary data.</text>
</comment>
<accession>A0ABR8PXI1</accession>
<dbReference type="RefSeq" id="WP_191769759.1">
    <property type="nucleotide sequence ID" value="NZ_JACSRA010000030.1"/>
</dbReference>
<evidence type="ECO:0008006" key="3">
    <source>
        <dbReference type="Google" id="ProtNLM"/>
    </source>
</evidence>
<keyword evidence="2" id="KW-1185">Reference proteome</keyword>
<dbReference type="EMBL" id="JACSRA010000030">
    <property type="protein sequence ID" value="MBD7912858.1"/>
    <property type="molecule type" value="Genomic_DNA"/>
</dbReference>
<sequence length="153" mass="18408">MGRSFIPDEFVVPTIYKTENFTIRKLTVLDLQKDYIAVMEARDHIHELYTKEYTNGWPADNLTLEEDENDLKRHEKEFNERVAFAYTVFDIQNENCLGCIYIDPSDCYDAEITMWTRDHVTDMLLYKTVKKWIENHWPFKNTYYPILGELYDK</sequence>
<name>A0ABR8PXI1_9CLOT</name>
<gene>
    <name evidence="1" type="ORF">H9661_16020</name>
</gene>
<reference evidence="1 2" key="1">
    <citation type="submission" date="2020-08" db="EMBL/GenBank/DDBJ databases">
        <title>A Genomic Blueprint of the Chicken Gut Microbiome.</title>
        <authorList>
            <person name="Gilroy R."/>
            <person name="Ravi A."/>
            <person name="Getino M."/>
            <person name="Pursley I."/>
            <person name="Horton D.L."/>
            <person name="Alikhan N.-F."/>
            <person name="Baker D."/>
            <person name="Gharbi K."/>
            <person name="Hall N."/>
            <person name="Watson M."/>
            <person name="Adriaenssens E.M."/>
            <person name="Foster-Nyarko E."/>
            <person name="Jarju S."/>
            <person name="Secka A."/>
            <person name="Antonio M."/>
            <person name="Oren A."/>
            <person name="Chaudhuri R."/>
            <person name="La Ragione R.M."/>
            <person name="Hildebrand F."/>
            <person name="Pallen M.J."/>
        </authorList>
    </citation>
    <scope>NUCLEOTIDE SEQUENCE [LARGE SCALE GENOMIC DNA]</scope>
    <source>
        <strain evidence="1 2">Sa3CVN1</strain>
    </source>
</reference>
<proteinExistence type="predicted"/>
<evidence type="ECO:0000313" key="1">
    <source>
        <dbReference type="EMBL" id="MBD7912858.1"/>
    </source>
</evidence>
<evidence type="ECO:0000313" key="2">
    <source>
        <dbReference type="Proteomes" id="UP000627781"/>
    </source>
</evidence>
<dbReference type="Proteomes" id="UP000627781">
    <property type="component" value="Unassembled WGS sequence"/>
</dbReference>
<protein>
    <recommendedName>
        <fullName evidence="3">N-acetyltransferase domain-containing protein</fullName>
    </recommendedName>
</protein>
<dbReference type="Gene3D" id="3.40.630.30">
    <property type="match status" value="1"/>
</dbReference>